<dbReference type="OMA" id="THAAWIR"/>
<proteinExistence type="predicted"/>
<name>A0A5M3MTC4_CONPW</name>
<feature type="non-terminal residue" evidence="2">
    <location>
        <position position="108"/>
    </location>
</feature>
<dbReference type="AlphaFoldDB" id="A0A5M3MTC4"/>
<feature type="non-terminal residue" evidence="2">
    <location>
        <position position="1"/>
    </location>
</feature>
<gene>
    <name evidence="2" type="ORF">CONPUDRAFT_38682</name>
</gene>
<dbReference type="OrthoDB" id="3366194at2759"/>
<evidence type="ECO:0000313" key="3">
    <source>
        <dbReference type="Proteomes" id="UP000053558"/>
    </source>
</evidence>
<dbReference type="RefSeq" id="XP_007767301.1">
    <property type="nucleotide sequence ID" value="XM_007769111.1"/>
</dbReference>
<feature type="region of interest" description="Disordered" evidence="1">
    <location>
        <begin position="1"/>
        <end position="31"/>
    </location>
</feature>
<dbReference type="EMBL" id="JH711577">
    <property type="protein sequence ID" value="EIW82346.1"/>
    <property type="molecule type" value="Genomic_DNA"/>
</dbReference>
<comment type="caution">
    <text evidence="2">The sequence shown here is derived from an EMBL/GenBank/DDBJ whole genome shotgun (WGS) entry which is preliminary data.</text>
</comment>
<dbReference type="Proteomes" id="UP000053558">
    <property type="component" value="Unassembled WGS sequence"/>
</dbReference>
<evidence type="ECO:0000256" key="1">
    <source>
        <dbReference type="SAM" id="MobiDB-lite"/>
    </source>
</evidence>
<accession>A0A5M3MTC4</accession>
<evidence type="ECO:0000313" key="2">
    <source>
        <dbReference type="EMBL" id="EIW82346.1"/>
    </source>
</evidence>
<reference evidence="3" key="1">
    <citation type="journal article" date="2012" name="Science">
        <title>The Paleozoic origin of enzymatic lignin decomposition reconstructed from 31 fungal genomes.</title>
        <authorList>
            <person name="Floudas D."/>
            <person name="Binder M."/>
            <person name="Riley R."/>
            <person name="Barry K."/>
            <person name="Blanchette R.A."/>
            <person name="Henrissat B."/>
            <person name="Martinez A.T."/>
            <person name="Otillar R."/>
            <person name="Spatafora J.W."/>
            <person name="Yadav J.S."/>
            <person name="Aerts A."/>
            <person name="Benoit I."/>
            <person name="Boyd A."/>
            <person name="Carlson A."/>
            <person name="Copeland A."/>
            <person name="Coutinho P.M."/>
            <person name="de Vries R.P."/>
            <person name="Ferreira P."/>
            <person name="Findley K."/>
            <person name="Foster B."/>
            <person name="Gaskell J."/>
            <person name="Glotzer D."/>
            <person name="Gorecki P."/>
            <person name="Heitman J."/>
            <person name="Hesse C."/>
            <person name="Hori C."/>
            <person name="Igarashi K."/>
            <person name="Jurgens J.A."/>
            <person name="Kallen N."/>
            <person name="Kersten P."/>
            <person name="Kohler A."/>
            <person name="Kuees U."/>
            <person name="Kumar T.K.A."/>
            <person name="Kuo A."/>
            <person name="LaButti K."/>
            <person name="Larrondo L.F."/>
            <person name="Lindquist E."/>
            <person name="Ling A."/>
            <person name="Lombard V."/>
            <person name="Lucas S."/>
            <person name="Lundell T."/>
            <person name="Martin R."/>
            <person name="McLaughlin D.J."/>
            <person name="Morgenstern I."/>
            <person name="Morin E."/>
            <person name="Murat C."/>
            <person name="Nagy L.G."/>
            <person name="Nolan M."/>
            <person name="Ohm R.A."/>
            <person name="Patyshakuliyeva A."/>
            <person name="Rokas A."/>
            <person name="Ruiz-Duenas F.J."/>
            <person name="Sabat G."/>
            <person name="Salamov A."/>
            <person name="Samejima M."/>
            <person name="Schmutz J."/>
            <person name="Slot J.C."/>
            <person name="St John F."/>
            <person name="Stenlid J."/>
            <person name="Sun H."/>
            <person name="Sun S."/>
            <person name="Syed K."/>
            <person name="Tsang A."/>
            <person name="Wiebenga A."/>
            <person name="Young D."/>
            <person name="Pisabarro A."/>
            <person name="Eastwood D.C."/>
            <person name="Martin F."/>
            <person name="Cullen D."/>
            <person name="Grigoriev I.V."/>
            <person name="Hibbett D.S."/>
        </authorList>
    </citation>
    <scope>NUCLEOTIDE SEQUENCE [LARGE SCALE GENOMIC DNA]</scope>
    <source>
        <strain evidence="3">RWD-64-598 SS2</strain>
    </source>
</reference>
<dbReference type="KEGG" id="cput:CONPUDRAFT_38682"/>
<keyword evidence="3" id="KW-1185">Reference proteome</keyword>
<organism evidence="2 3">
    <name type="scientific">Coniophora puteana (strain RWD-64-598)</name>
    <name type="common">Brown rot fungus</name>
    <dbReference type="NCBI Taxonomy" id="741705"/>
    <lineage>
        <taxon>Eukaryota</taxon>
        <taxon>Fungi</taxon>
        <taxon>Dikarya</taxon>
        <taxon>Basidiomycota</taxon>
        <taxon>Agaricomycotina</taxon>
        <taxon>Agaricomycetes</taxon>
        <taxon>Agaricomycetidae</taxon>
        <taxon>Boletales</taxon>
        <taxon>Coniophorineae</taxon>
        <taxon>Coniophoraceae</taxon>
        <taxon>Coniophora</taxon>
    </lineage>
</organism>
<sequence>LPPPGPEHYAARRARWLTPSKQARRNHSSTSYQKLEKLLARPGAAQSPEVWKGGVEKVWKCLVAGGRLKRSLPMPLVIKIIHAGWLRDPETWPAGAVAPDSDNEQNPD</sequence>
<dbReference type="GeneID" id="19206845"/>
<protein>
    <submittedName>
        <fullName evidence="2">Uncharacterized protein</fullName>
    </submittedName>
</protein>